<keyword evidence="2" id="KW-1185">Reference proteome</keyword>
<dbReference type="Proteomes" id="UP001261624">
    <property type="component" value="Unassembled WGS sequence"/>
</dbReference>
<evidence type="ECO:0000313" key="2">
    <source>
        <dbReference type="Proteomes" id="UP001261624"/>
    </source>
</evidence>
<evidence type="ECO:0008006" key="3">
    <source>
        <dbReference type="Google" id="ProtNLM"/>
    </source>
</evidence>
<evidence type="ECO:0000313" key="1">
    <source>
        <dbReference type="EMBL" id="MDT0688678.1"/>
    </source>
</evidence>
<reference evidence="1 2" key="1">
    <citation type="submission" date="2023-09" db="EMBL/GenBank/DDBJ databases">
        <authorList>
            <person name="Rey-Velasco X."/>
        </authorList>
    </citation>
    <scope>NUCLEOTIDE SEQUENCE [LARGE SCALE GENOMIC DNA]</scope>
    <source>
        <strain evidence="1 2">F188</strain>
    </source>
</reference>
<dbReference type="PROSITE" id="PS51257">
    <property type="entry name" value="PROKAR_LIPOPROTEIN"/>
    <property type="match status" value="1"/>
</dbReference>
<name>A0ABU3DYF1_9FLAO</name>
<comment type="caution">
    <text evidence="1">The sequence shown here is derived from an EMBL/GenBank/DDBJ whole genome shotgun (WGS) entry which is preliminary data.</text>
</comment>
<dbReference type="RefSeq" id="WP_311680588.1">
    <property type="nucleotide sequence ID" value="NZ_JAVRHM010000001.1"/>
</dbReference>
<proteinExistence type="predicted"/>
<gene>
    <name evidence="1" type="ORF">RM549_02710</name>
</gene>
<organism evidence="1 2">
    <name type="scientific">Autumnicola patrickiae</name>
    <dbReference type="NCBI Taxonomy" id="3075591"/>
    <lineage>
        <taxon>Bacteria</taxon>
        <taxon>Pseudomonadati</taxon>
        <taxon>Bacteroidota</taxon>
        <taxon>Flavobacteriia</taxon>
        <taxon>Flavobacteriales</taxon>
        <taxon>Flavobacteriaceae</taxon>
        <taxon>Autumnicola</taxon>
    </lineage>
</organism>
<sequence length="158" mass="17951">MKKAETILFTLFSVFLMLSCDTDMDDMDNNFILLDLEGNEDLNFTNPAFTVNLYGENDTIANAASVLLASQNFEAEDLPFEVRLEIPQDPYAPIPDLENSNNARFYIEIQWDSDNNGQLCQGDIDLDYSIQNVELININRRDPQDVMLTTVPETVPCE</sequence>
<dbReference type="EMBL" id="JAVRHM010000001">
    <property type="protein sequence ID" value="MDT0688678.1"/>
    <property type="molecule type" value="Genomic_DNA"/>
</dbReference>
<protein>
    <recommendedName>
        <fullName evidence="3">Lipoprotein</fullName>
    </recommendedName>
</protein>
<accession>A0ABU3DYF1</accession>